<sequence length="500" mass="56517">MVASASASIFNLENNVISTTFGFDHQEGPNDADNNANESQPVILIDHNDFNQNISVEKIDTLVDGNSIPASITTLSSCRIMIYSKTFDGHYEVFESIARKYPLPFSSTTKCQNAGLTPGNPIVVDFVMPFQWQGGYKDEDSNNVAAKKQKKGKKNTSGGKKKSFQQSEGWGWTAYYKQHLQNSTAQRILRNENDDVRYIYYADVLGLDKRSFQSISWKSYSFVIEASCDMWGNQFWKDWLAKDKKRHFCVFHRKHEKTNLAKSTEKRTCYLNPQFERDHHCWFLPSVYPKFPKPTAPFTEANPKLNICIGWKSMGKGTHYLRDESLLVQALTNMQTSSSNNDQGDIRERLQVLVIGRNARVPEAFVQAKMATMVQVHNNMVAFYDYQQLIATKCHALIPLVHPEQTAYFLTLPKMSPGDDSGSKTKHNGQGRLSGMIAQVIGNHIPSLIHAAVADIYQHELTAPYFVYNSTKDGGKAFQFAFEGLIDYYSNRSLGHGMGS</sequence>
<reference evidence="2" key="1">
    <citation type="submission" date="2023-08" db="EMBL/GenBank/DDBJ databases">
        <authorList>
            <person name="Audoor S."/>
            <person name="Bilcke G."/>
        </authorList>
    </citation>
    <scope>NUCLEOTIDE SEQUENCE</scope>
</reference>
<protein>
    <submittedName>
        <fullName evidence="2">Uncharacterized protein</fullName>
    </submittedName>
</protein>
<evidence type="ECO:0000313" key="2">
    <source>
        <dbReference type="EMBL" id="CAJ1931012.1"/>
    </source>
</evidence>
<proteinExistence type="predicted"/>
<organism evidence="2 3">
    <name type="scientific">Cylindrotheca closterium</name>
    <dbReference type="NCBI Taxonomy" id="2856"/>
    <lineage>
        <taxon>Eukaryota</taxon>
        <taxon>Sar</taxon>
        <taxon>Stramenopiles</taxon>
        <taxon>Ochrophyta</taxon>
        <taxon>Bacillariophyta</taxon>
        <taxon>Bacillariophyceae</taxon>
        <taxon>Bacillariophycidae</taxon>
        <taxon>Bacillariales</taxon>
        <taxon>Bacillariaceae</taxon>
        <taxon>Cylindrotheca</taxon>
    </lineage>
</organism>
<gene>
    <name evidence="2" type="ORF">CYCCA115_LOCUS2198</name>
</gene>
<keyword evidence="3" id="KW-1185">Reference proteome</keyword>
<dbReference type="EMBL" id="CAKOGP040000114">
    <property type="protein sequence ID" value="CAJ1931012.1"/>
    <property type="molecule type" value="Genomic_DNA"/>
</dbReference>
<feature type="compositionally biased region" description="Basic residues" evidence="1">
    <location>
        <begin position="147"/>
        <end position="163"/>
    </location>
</feature>
<name>A0AAD2CJ48_9STRA</name>
<feature type="region of interest" description="Disordered" evidence="1">
    <location>
        <begin position="141"/>
        <end position="165"/>
    </location>
</feature>
<evidence type="ECO:0000313" key="3">
    <source>
        <dbReference type="Proteomes" id="UP001295423"/>
    </source>
</evidence>
<evidence type="ECO:0000256" key="1">
    <source>
        <dbReference type="SAM" id="MobiDB-lite"/>
    </source>
</evidence>
<dbReference type="Proteomes" id="UP001295423">
    <property type="component" value="Unassembled WGS sequence"/>
</dbReference>
<accession>A0AAD2CJ48</accession>
<dbReference type="AlphaFoldDB" id="A0AAD2CJ48"/>
<comment type="caution">
    <text evidence="2">The sequence shown here is derived from an EMBL/GenBank/DDBJ whole genome shotgun (WGS) entry which is preliminary data.</text>
</comment>